<evidence type="ECO:0000313" key="10">
    <source>
        <dbReference type="EMBL" id="EHH63719.1"/>
    </source>
</evidence>
<dbReference type="GO" id="GO:1902387">
    <property type="term" value="F:ceramide 1-phosphate binding"/>
    <property type="evidence" value="ECO:0007669"/>
    <property type="project" value="TreeGrafter"/>
</dbReference>
<protein>
    <recommendedName>
        <fullName evidence="8">Glycolipid transfer protein</fullName>
    </recommendedName>
</protein>
<dbReference type="eggNOG" id="KOG3221">
    <property type="taxonomic scope" value="Eukaryota"/>
</dbReference>
<keyword evidence="6" id="KW-0445">Lipid transport</keyword>
<reference evidence="10" key="1">
    <citation type="journal article" date="2011" name="Nat. Biotechnol.">
        <title>Genome sequencing and comparison of two nonhuman primate animal models, the cynomolgus and Chinese rhesus macaques.</title>
        <authorList>
            <person name="Yan G."/>
            <person name="Zhang G."/>
            <person name="Fang X."/>
            <person name="Zhang Y."/>
            <person name="Li C."/>
            <person name="Ling F."/>
            <person name="Cooper D.N."/>
            <person name="Li Q."/>
            <person name="Li Y."/>
            <person name="van Gool A.J."/>
            <person name="Du H."/>
            <person name="Chen J."/>
            <person name="Chen R."/>
            <person name="Zhang P."/>
            <person name="Huang Z."/>
            <person name="Thompson J.R."/>
            <person name="Meng Y."/>
            <person name="Bai Y."/>
            <person name="Wang J."/>
            <person name="Zhuo M."/>
            <person name="Wang T."/>
            <person name="Huang Y."/>
            <person name="Wei L."/>
            <person name="Li J."/>
            <person name="Wang Z."/>
            <person name="Hu H."/>
            <person name="Yang P."/>
            <person name="Le L."/>
            <person name="Stenson P.D."/>
            <person name="Li B."/>
            <person name="Liu X."/>
            <person name="Ball E.V."/>
            <person name="An N."/>
            <person name="Huang Q."/>
            <person name="Zhang Y."/>
            <person name="Fan W."/>
            <person name="Zhang X."/>
            <person name="Li Y."/>
            <person name="Wang W."/>
            <person name="Katze M.G."/>
            <person name="Su B."/>
            <person name="Nielsen R."/>
            <person name="Yang H."/>
            <person name="Wang J."/>
            <person name="Wang X."/>
            <person name="Wang J."/>
        </authorList>
    </citation>
    <scope>NUCLEOTIDE SEQUENCE [LARGE SCALE GENOMIC DNA]</scope>
    <source>
        <strain evidence="10">CE-4</strain>
    </source>
</reference>
<proteinExistence type="inferred from homology"/>
<dbReference type="InterPro" id="IPR014830">
    <property type="entry name" value="Glycolipid_transfer_prot_dom"/>
</dbReference>
<evidence type="ECO:0000256" key="3">
    <source>
        <dbReference type="ARBA" id="ARBA00022448"/>
    </source>
</evidence>
<dbReference type="Proteomes" id="UP000009130">
    <property type="component" value="Chromosome 7"/>
</dbReference>
<sequence>MALLAEHLLKPLPADNQIETRHFLQAVSHLPPFFDYLGSPVFTPIKANISGNITKIKAVYDTNPAKFWTLQNILEVEKEMYGAEWPKVEATLALMWLKRGLHFIQVFLQSTCDGERDENHPNLIRVNATKAYEMALKKYHGWIMQIFQAALYAAPYKSDFLKALSKGQNVTEEECLEKIRLFLVNYTATIDVIYEMYTQMNAELNYKV</sequence>
<dbReference type="EMBL" id="CM001282">
    <property type="protein sequence ID" value="EHH63719.1"/>
    <property type="molecule type" value="Genomic_DNA"/>
</dbReference>
<dbReference type="GO" id="GO:1902388">
    <property type="term" value="F:ceramide 1-phosphate transfer activity"/>
    <property type="evidence" value="ECO:0007669"/>
    <property type="project" value="TreeGrafter"/>
</dbReference>
<comment type="function">
    <text evidence="7">Accelerates the intermembrane transfer of various glycolipids. Catalyzes the transfer of various glycosphingolipids between membranes but does not catalyze the transfer of phospholipids. May be involved in the intracellular translocation of glucosylceramides.</text>
</comment>
<dbReference type="FunFam" id="1.10.3520.10:FF:000003">
    <property type="entry name" value="glycolipid transfer protein"/>
    <property type="match status" value="1"/>
</dbReference>
<dbReference type="GO" id="GO:0005829">
    <property type="term" value="C:cytosol"/>
    <property type="evidence" value="ECO:0007669"/>
    <property type="project" value="TreeGrafter"/>
</dbReference>
<comment type="similarity">
    <text evidence="2">Belongs to the GLTP family.</text>
</comment>
<gene>
    <name evidence="10" type="ORF">EGM_16742</name>
</gene>
<dbReference type="PANTHER" id="PTHR10219">
    <property type="entry name" value="GLYCOLIPID TRANSFER PROTEIN-RELATED"/>
    <property type="match status" value="1"/>
</dbReference>
<dbReference type="PANTHER" id="PTHR10219:SF97">
    <property type="entry name" value="GLYCOLIPID TRANSFER PROTEIN"/>
    <property type="match status" value="1"/>
</dbReference>
<accession>G7PAK1</accession>
<dbReference type="InterPro" id="IPR036497">
    <property type="entry name" value="GLTP_sf"/>
</dbReference>
<dbReference type="Pfam" id="PF08718">
    <property type="entry name" value="GLTP"/>
    <property type="match status" value="1"/>
</dbReference>
<evidence type="ECO:0000256" key="1">
    <source>
        <dbReference type="ARBA" id="ARBA00004496"/>
    </source>
</evidence>
<comment type="subcellular location">
    <subcellularLocation>
        <location evidence="1">Cytoplasm</location>
    </subcellularLocation>
</comment>
<dbReference type="Gene3D" id="1.10.3520.10">
    <property type="entry name" value="Glycolipid transfer protein"/>
    <property type="match status" value="1"/>
</dbReference>
<keyword evidence="3" id="KW-0813">Transport</keyword>
<evidence type="ECO:0000256" key="8">
    <source>
        <dbReference type="ARBA" id="ARBA00039340"/>
    </source>
</evidence>
<evidence type="ECO:0000256" key="5">
    <source>
        <dbReference type="ARBA" id="ARBA00022737"/>
    </source>
</evidence>
<keyword evidence="4" id="KW-0963">Cytoplasm</keyword>
<dbReference type="AlphaFoldDB" id="G7PAK1"/>
<keyword evidence="5" id="KW-0677">Repeat</keyword>
<dbReference type="GO" id="GO:0016020">
    <property type="term" value="C:membrane"/>
    <property type="evidence" value="ECO:0007669"/>
    <property type="project" value="TreeGrafter"/>
</dbReference>
<evidence type="ECO:0000259" key="9">
    <source>
        <dbReference type="Pfam" id="PF08718"/>
    </source>
</evidence>
<feature type="domain" description="Glycolipid transfer protein" evidence="9">
    <location>
        <begin position="18"/>
        <end position="165"/>
    </location>
</feature>
<organism>
    <name type="scientific">Macaca fascicularis</name>
    <name type="common">Crab-eating macaque</name>
    <name type="synonym">Cynomolgus monkey</name>
    <dbReference type="NCBI Taxonomy" id="9541"/>
    <lineage>
        <taxon>Eukaryota</taxon>
        <taxon>Metazoa</taxon>
        <taxon>Chordata</taxon>
        <taxon>Craniata</taxon>
        <taxon>Vertebrata</taxon>
        <taxon>Euteleostomi</taxon>
        <taxon>Mammalia</taxon>
        <taxon>Eutheria</taxon>
        <taxon>Euarchontoglires</taxon>
        <taxon>Primates</taxon>
        <taxon>Haplorrhini</taxon>
        <taxon>Catarrhini</taxon>
        <taxon>Cercopithecidae</taxon>
        <taxon>Cercopithecinae</taxon>
        <taxon>Macaca</taxon>
    </lineage>
</organism>
<name>G7PAK1_MACFA</name>
<evidence type="ECO:0000256" key="4">
    <source>
        <dbReference type="ARBA" id="ARBA00022490"/>
    </source>
</evidence>
<evidence type="ECO:0000256" key="2">
    <source>
        <dbReference type="ARBA" id="ARBA00007148"/>
    </source>
</evidence>
<evidence type="ECO:0000256" key="6">
    <source>
        <dbReference type="ARBA" id="ARBA00023055"/>
    </source>
</evidence>
<evidence type="ECO:0000256" key="7">
    <source>
        <dbReference type="ARBA" id="ARBA00037246"/>
    </source>
</evidence>
<dbReference type="SUPFAM" id="SSF110004">
    <property type="entry name" value="Glycolipid transfer protein, GLTP"/>
    <property type="match status" value="1"/>
</dbReference>